<dbReference type="EMBL" id="QJJK01000002">
    <property type="protein sequence ID" value="PXW63095.1"/>
    <property type="molecule type" value="Genomic_DNA"/>
</dbReference>
<dbReference type="InterPro" id="IPR051450">
    <property type="entry name" value="Gfo/Idh/MocA_Oxidoreductases"/>
</dbReference>
<gene>
    <name evidence="3" type="ORF">C7450_10210</name>
</gene>
<reference evidence="3 4" key="1">
    <citation type="submission" date="2018-05" db="EMBL/GenBank/DDBJ databases">
        <title>Genomic Encyclopedia of Type Strains, Phase IV (KMG-IV): sequencing the most valuable type-strain genomes for metagenomic binning, comparative biology and taxonomic classification.</title>
        <authorList>
            <person name="Goeker M."/>
        </authorList>
    </citation>
    <scope>NUCLEOTIDE SEQUENCE [LARGE SCALE GENOMIC DNA]</scope>
    <source>
        <strain evidence="3 4">DSM 6462</strain>
    </source>
</reference>
<dbReference type="SUPFAM" id="SSF55347">
    <property type="entry name" value="Glyceraldehyde-3-phosphate dehydrogenase-like, C-terminal domain"/>
    <property type="match status" value="1"/>
</dbReference>
<accession>A0A2V3UFV0</accession>
<feature type="domain" description="Gfo/Idh/MocA-like oxidoreductase N-terminal" evidence="1">
    <location>
        <begin position="6"/>
        <end position="123"/>
    </location>
</feature>
<evidence type="ECO:0000313" key="3">
    <source>
        <dbReference type="EMBL" id="PXW63095.1"/>
    </source>
</evidence>
<organism evidence="3 4">
    <name type="scientific">Chelatococcus asaccharovorans</name>
    <dbReference type="NCBI Taxonomy" id="28210"/>
    <lineage>
        <taxon>Bacteria</taxon>
        <taxon>Pseudomonadati</taxon>
        <taxon>Pseudomonadota</taxon>
        <taxon>Alphaproteobacteria</taxon>
        <taxon>Hyphomicrobiales</taxon>
        <taxon>Chelatococcaceae</taxon>
        <taxon>Chelatococcus</taxon>
    </lineage>
</organism>
<evidence type="ECO:0000259" key="2">
    <source>
        <dbReference type="Pfam" id="PF22725"/>
    </source>
</evidence>
<evidence type="ECO:0000313" key="4">
    <source>
        <dbReference type="Proteomes" id="UP000248021"/>
    </source>
</evidence>
<dbReference type="InterPro" id="IPR055170">
    <property type="entry name" value="GFO_IDH_MocA-like_dom"/>
</dbReference>
<proteinExistence type="predicted"/>
<keyword evidence="4" id="KW-1185">Reference proteome</keyword>
<dbReference type="RefSeq" id="WP_170147057.1">
    <property type="nucleotide sequence ID" value="NZ_JAHBRY010000002.1"/>
</dbReference>
<dbReference type="InterPro" id="IPR036291">
    <property type="entry name" value="NAD(P)-bd_dom_sf"/>
</dbReference>
<protein>
    <submittedName>
        <fullName evidence="3">Putative dehydrogenase</fullName>
    </submittedName>
</protein>
<evidence type="ECO:0000259" key="1">
    <source>
        <dbReference type="Pfam" id="PF01408"/>
    </source>
</evidence>
<name>A0A2V3UFV0_9HYPH</name>
<dbReference type="PANTHER" id="PTHR43377:SF1">
    <property type="entry name" value="BILIVERDIN REDUCTASE A"/>
    <property type="match status" value="1"/>
</dbReference>
<dbReference type="AlphaFoldDB" id="A0A2V3UFV0"/>
<dbReference type="Pfam" id="PF22725">
    <property type="entry name" value="GFO_IDH_MocA_C3"/>
    <property type="match status" value="1"/>
</dbReference>
<dbReference type="Gene3D" id="3.30.360.10">
    <property type="entry name" value="Dihydrodipicolinate Reductase, domain 2"/>
    <property type="match status" value="1"/>
</dbReference>
<comment type="caution">
    <text evidence="3">The sequence shown here is derived from an EMBL/GenBank/DDBJ whole genome shotgun (WGS) entry which is preliminary data.</text>
</comment>
<sequence length="355" mass="38018">MPERVLRAGVIGAGWYAAQNHIPVLAARPEVVLDGVCRLGQAELERVRSHFGFAFASERFEDVLARKPDIVVVASPHHLHYRHAQAALEAGAHVLCEKPLTLDPAEAWDLVAKAEACGRHLVVANGYQYLPQVDDLRRRIADGAIGAIEHVMVSFISATRDVFTGDRGLNSWRTTFFRPDPSTWQDPANGGGFAYGQLSHALAMMYFLTGLEPEAITAFSVASDHVDIAEAGALRFTSGAVASISGAAAMPQGNRALLRLFITGDAGLLTAEFDRDLCEIRRFSGEVEHLPLKADDWVYRCDGPVHALVDLAQGRGANLSPGAVGATTAATIASLLQSARAGGAPQAIRGRNARL</sequence>
<feature type="domain" description="GFO/IDH/MocA-like oxidoreductase" evidence="2">
    <location>
        <begin position="135"/>
        <end position="269"/>
    </location>
</feature>
<dbReference type="Pfam" id="PF01408">
    <property type="entry name" value="GFO_IDH_MocA"/>
    <property type="match status" value="1"/>
</dbReference>
<dbReference type="InterPro" id="IPR000683">
    <property type="entry name" value="Gfo/Idh/MocA-like_OxRdtase_N"/>
</dbReference>
<dbReference type="Proteomes" id="UP000248021">
    <property type="component" value="Unassembled WGS sequence"/>
</dbReference>
<dbReference type="Gene3D" id="3.40.50.720">
    <property type="entry name" value="NAD(P)-binding Rossmann-like Domain"/>
    <property type="match status" value="1"/>
</dbReference>
<dbReference type="GO" id="GO:0000166">
    <property type="term" value="F:nucleotide binding"/>
    <property type="evidence" value="ECO:0007669"/>
    <property type="project" value="InterPro"/>
</dbReference>
<dbReference type="SUPFAM" id="SSF51735">
    <property type="entry name" value="NAD(P)-binding Rossmann-fold domains"/>
    <property type="match status" value="1"/>
</dbReference>
<dbReference type="PANTHER" id="PTHR43377">
    <property type="entry name" value="BILIVERDIN REDUCTASE A"/>
    <property type="match status" value="1"/>
</dbReference>